<comment type="caution">
    <text evidence="1">The sequence shown here is derived from an EMBL/GenBank/DDBJ whole genome shotgun (WGS) entry which is preliminary data.</text>
</comment>
<accession>A0A1J5PNN6</accession>
<dbReference type="AlphaFoldDB" id="A0A1J5PNN6"/>
<evidence type="ECO:0000313" key="1">
    <source>
        <dbReference type="EMBL" id="OIQ69196.1"/>
    </source>
</evidence>
<sequence>MSRLVLDINDQIGAAADDRARGVIIRRLRRALEGSE</sequence>
<protein>
    <submittedName>
        <fullName evidence="1">Uncharacterized protein</fullName>
    </submittedName>
</protein>
<organism evidence="1">
    <name type="scientific">mine drainage metagenome</name>
    <dbReference type="NCBI Taxonomy" id="410659"/>
    <lineage>
        <taxon>unclassified sequences</taxon>
        <taxon>metagenomes</taxon>
        <taxon>ecological metagenomes</taxon>
    </lineage>
</organism>
<name>A0A1J5PNN6_9ZZZZ</name>
<dbReference type="EMBL" id="MLJW01004863">
    <property type="protein sequence ID" value="OIQ69196.1"/>
    <property type="molecule type" value="Genomic_DNA"/>
</dbReference>
<proteinExistence type="predicted"/>
<reference evidence="1" key="1">
    <citation type="submission" date="2016-10" db="EMBL/GenBank/DDBJ databases">
        <title>Sequence of Gallionella enrichment culture.</title>
        <authorList>
            <person name="Poehlein A."/>
            <person name="Muehling M."/>
            <person name="Daniel R."/>
        </authorList>
    </citation>
    <scope>NUCLEOTIDE SEQUENCE</scope>
</reference>
<gene>
    <name evidence="1" type="ORF">GALL_492080</name>
</gene>